<feature type="domain" description="SOCS box" evidence="5">
    <location>
        <begin position="563"/>
        <end position="601"/>
    </location>
</feature>
<evidence type="ECO:0000259" key="5">
    <source>
        <dbReference type="PROSITE" id="PS50225"/>
    </source>
</evidence>
<dbReference type="SUPFAM" id="SSF48403">
    <property type="entry name" value="Ankyrin repeat"/>
    <property type="match status" value="2"/>
</dbReference>
<dbReference type="GO" id="GO:0035556">
    <property type="term" value="P:intracellular signal transduction"/>
    <property type="evidence" value="ECO:0007669"/>
    <property type="project" value="InterPro"/>
</dbReference>
<dbReference type="AlphaFoldDB" id="A0AAV1ITN9"/>
<feature type="repeat" description="ANK" evidence="3">
    <location>
        <begin position="211"/>
        <end position="243"/>
    </location>
</feature>
<feature type="region of interest" description="Disordered" evidence="4">
    <location>
        <begin position="127"/>
        <end position="151"/>
    </location>
</feature>
<dbReference type="SMART" id="SM00969">
    <property type="entry name" value="SOCS_box"/>
    <property type="match status" value="1"/>
</dbReference>
<gene>
    <name evidence="6" type="ORF">LNINA_LOCUS538</name>
</gene>
<dbReference type="InterPro" id="IPR036770">
    <property type="entry name" value="Ankyrin_rpt-contain_sf"/>
</dbReference>
<dbReference type="PRINTS" id="PR01415">
    <property type="entry name" value="ANKYRIN"/>
</dbReference>
<feature type="repeat" description="ANK" evidence="3">
    <location>
        <begin position="244"/>
        <end position="276"/>
    </location>
</feature>
<feature type="repeat" description="ANK" evidence="3">
    <location>
        <begin position="277"/>
        <end position="309"/>
    </location>
</feature>
<dbReference type="InterPro" id="IPR001496">
    <property type="entry name" value="SOCS_box"/>
</dbReference>
<evidence type="ECO:0000313" key="7">
    <source>
        <dbReference type="Proteomes" id="UP001497472"/>
    </source>
</evidence>
<dbReference type="PROSITE" id="PS50225">
    <property type="entry name" value="SOCS"/>
    <property type="match status" value="1"/>
</dbReference>
<proteinExistence type="predicted"/>
<name>A0AAV1ITN9_9NEOP</name>
<keyword evidence="1" id="KW-0677">Repeat</keyword>
<evidence type="ECO:0000256" key="2">
    <source>
        <dbReference type="ARBA" id="ARBA00023043"/>
    </source>
</evidence>
<dbReference type="SUPFAM" id="SSF158235">
    <property type="entry name" value="SOCS box-like"/>
    <property type="match status" value="1"/>
</dbReference>
<comment type="caution">
    <text evidence="6">The sequence shown here is derived from an EMBL/GenBank/DDBJ whole genome shotgun (WGS) entry which is preliminary data.</text>
</comment>
<feature type="repeat" description="ANK" evidence="3">
    <location>
        <begin position="477"/>
        <end position="509"/>
    </location>
</feature>
<keyword evidence="7" id="KW-1185">Reference proteome</keyword>
<evidence type="ECO:0000256" key="4">
    <source>
        <dbReference type="SAM" id="MobiDB-lite"/>
    </source>
</evidence>
<feature type="repeat" description="ANK" evidence="3">
    <location>
        <begin position="310"/>
        <end position="342"/>
    </location>
</feature>
<organism evidence="6 7">
    <name type="scientific">Leptosia nina</name>
    <dbReference type="NCBI Taxonomy" id="320188"/>
    <lineage>
        <taxon>Eukaryota</taxon>
        <taxon>Metazoa</taxon>
        <taxon>Ecdysozoa</taxon>
        <taxon>Arthropoda</taxon>
        <taxon>Hexapoda</taxon>
        <taxon>Insecta</taxon>
        <taxon>Pterygota</taxon>
        <taxon>Neoptera</taxon>
        <taxon>Endopterygota</taxon>
        <taxon>Lepidoptera</taxon>
        <taxon>Glossata</taxon>
        <taxon>Ditrysia</taxon>
        <taxon>Papilionoidea</taxon>
        <taxon>Pieridae</taxon>
        <taxon>Pierinae</taxon>
        <taxon>Leptosia</taxon>
    </lineage>
</organism>
<dbReference type="PROSITE" id="PS50297">
    <property type="entry name" value="ANK_REP_REGION"/>
    <property type="match status" value="6"/>
</dbReference>
<dbReference type="PANTHER" id="PTHR24161">
    <property type="entry name" value="ANK_REP_REGION DOMAIN-CONTAINING PROTEIN-RELATED"/>
    <property type="match status" value="1"/>
</dbReference>
<dbReference type="EMBL" id="CAVLEF010000001">
    <property type="protein sequence ID" value="CAK1540489.1"/>
    <property type="molecule type" value="Genomic_DNA"/>
</dbReference>
<evidence type="ECO:0000313" key="6">
    <source>
        <dbReference type="EMBL" id="CAK1540489.1"/>
    </source>
</evidence>
<dbReference type="SMART" id="SM00248">
    <property type="entry name" value="ANK"/>
    <property type="match status" value="10"/>
</dbReference>
<feature type="compositionally biased region" description="Low complexity" evidence="4">
    <location>
        <begin position="141"/>
        <end position="151"/>
    </location>
</feature>
<dbReference type="Pfam" id="PF00023">
    <property type="entry name" value="Ank"/>
    <property type="match status" value="2"/>
</dbReference>
<feature type="repeat" description="ANK" evidence="3">
    <location>
        <begin position="343"/>
        <end position="375"/>
    </location>
</feature>
<dbReference type="InterPro" id="IPR036036">
    <property type="entry name" value="SOCS_box-like_dom_sf"/>
</dbReference>
<evidence type="ECO:0000256" key="3">
    <source>
        <dbReference type="PROSITE-ProRule" id="PRU00023"/>
    </source>
</evidence>
<evidence type="ECO:0000256" key="1">
    <source>
        <dbReference type="ARBA" id="ARBA00022737"/>
    </source>
</evidence>
<dbReference type="Pfam" id="PF07525">
    <property type="entry name" value="SOCS_box"/>
    <property type="match status" value="1"/>
</dbReference>
<accession>A0AAV1ITN9</accession>
<dbReference type="Proteomes" id="UP001497472">
    <property type="component" value="Unassembled WGS sequence"/>
</dbReference>
<feature type="repeat" description="ANK" evidence="3">
    <location>
        <begin position="405"/>
        <end position="437"/>
    </location>
</feature>
<dbReference type="PANTHER" id="PTHR24161:SF85">
    <property type="entry name" value="PALMITOYLTRANSFERASE HIP14"/>
    <property type="match status" value="1"/>
</dbReference>
<protein>
    <recommendedName>
        <fullName evidence="5">SOCS box domain-containing protein</fullName>
    </recommendedName>
</protein>
<sequence length="607" mass="67648">MTTRLEELLFRSLVECDETAVLHYVSKGANPNKITSQGKTCLGEACRRGIISLVKLLLESCNEDSTEISNVDLKRKRFKSHKRKFKAIEYNGNVSKCEHRSEEYQVDGNKSKLNSNKSQDYVVLLSSDGSSSDESRIGCNSKSPTSPLSSTTVPLADLEWDEDIGTFAPNTSEDETWSSMYRWYAAILEDTGAAIAAAAKVSNGINQQDAFMRTALHYAAEQGHTEVVKLLLDSGSKLDLIAGDGLTSLHVSVIKNNIETVKLLLSAGSQINYKTHEKMTALHFAASRGYLEIVKLLINSGAYIEARDTNERTALYLASGRGHVDVIQYLIFSGANVNGEEIHGYTPLCEAVWHRYTQVVELLLYSGARVTHSHKLLHNAIMQGQEDIVRMLINQCGGINLPNDAGDTPLLLAIRQSQISIVKELLKKNVNVNICNSITGASALHIAVEIIKCPKQFEQLLIYLLDYKIDINSVALTGDTALNRALLLQKDYAAILLIQYGADVNTFDLQPCGLDNLSIVKKRKSNNLASLLLKAGHYKPICEEHHNNLERDTTAYWLYHISKEPFSLLDLCRIKIRILCKQPLHRYIPLLPLPNCLKKFLMFKDLL</sequence>
<dbReference type="Gene3D" id="1.25.40.20">
    <property type="entry name" value="Ankyrin repeat-containing domain"/>
    <property type="match status" value="3"/>
</dbReference>
<dbReference type="InterPro" id="IPR002110">
    <property type="entry name" value="Ankyrin_rpt"/>
</dbReference>
<dbReference type="PROSITE" id="PS50088">
    <property type="entry name" value="ANK_REPEAT"/>
    <property type="match status" value="7"/>
</dbReference>
<dbReference type="CDD" id="cd03716">
    <property type="entry name" value="SOCS_ASB_like"/>
    <property type="match status" value="1"/>
</dbReference>
<dbReference type="Pfam" id="PF12796">
    <property type="entry name" value="Ank_2"/>
    <property type="match status" value="2"/>
</dbReference>
<reference evidence="6 7" key="1">
    <citation type="submission" date="2023-11" db="EMBL/GenBank/DDBJ databases">
        <authorList>
            <person name="Okamura Y."/>
        </authorList>
    </citation>
    <scope>NUCLEOTIDE SEQUENCE [LARGE SCALE GENOMIC DNA]</scope>
</reference>
<keyword evidence="2 3" id="KW-0040">ANK repeat</keyword>